<dbReference type="AlphaFoldDB" id="A0A1C3HKX6"/>
<dbReference type="InterPro" id="IPR035317">
    <property type="entry name" value="DUF5375"/>
</dbReference>
<dbReference type="Pfam" id="PF17345">
    <property type="entry name" value="DUF5375"/>
    <property type="match status" value="1"/>
</dbReference>
<proteinExistence type="predicted"/>
<dbReference type="RefSeq" id="WP_103774499.1">
    <property type="nucleotide sequence ID" value="NZ_LR890657.1"/>
</dbReference>
<protein>
    <recommendedName>
        <fullName evidence="2">DUF5375 family protein</fullName>
    </recommendedName>
</protein>
<reference evidence="1" key="1">
    <citation type="submission" date="2016-05" db="EMBL/GenBank/DDBJ databases">
        <authorList>
            <person name="Cock P.J.A."/>
            <person name="Cock P.J.A."/>
        </authorList>
    </citation>
    <scope>NUCLEOTIDE SEQUENCE</scope>
    <source>
        <strain evidence="1">PWN146_assembly</strain>
    </source>
</reference>
<sequence>MTLDNGSASCIPLEVRTALFRRAVAEAYLAACAAQGMTLPHTLDSLQMLIASDIEALFVKLHGVDEGMAIACSLLGDMVAPDILLAAPQLTSQGCNIMAELCGVAVTSGHPAPTLH</sequence>
<accession>A0A1C3HKX6</accession>
<organism evidence="1">
    <name type="scientific">Serratia marcescens</name>
    <dbReference type="NCBI Taxonomy" id="615"/>
    <lineage>
        <taxon>Bacteria</taxon>
        <taxon>Pseudomonadati</taxon>
        <taxon>Pseudomonadota</taxon>
        <taxon>Gammaproteobacteria</taxon>
        <taxon>Enterobacterales</taxon>
        <taxon>Yersiniaceae</taxon>
        <taxon>Serratia</taxon>
    </lineage>
</organism>
<evidence type="ECO:0000313" key="1">
    <source>
        <dbReference type="EMBL" id="SAY45687.1"/>
    </source>
</evidence>
<evidence type="ECO:0008006" key="2">
    <source>
        <dbReference type="Google" id="ProtNLM"/>
    </source>
</evidence>
<name>A0A1C3HKX6_SERMA</name>
<gene>
    <name evidence="1" type="ORF">PWN146_04423</name>
</gene>
<dbReference type="EMBL" id="LT575490">
    <property type="protein sequence ID" value="SAY45687.1"/>
    <property type="molecule type" value="Genomic_DNA"/>
</dbReference>